<protein>
    <recommendedName>
        <fullName evidence="3">Chromatin structure-remodeling complex protein RSC6</fullName>
    </recommendedName>
</protein>
<reference evidence="2" key="1">
    <citation type="journal article" date="2016" name="Proc. Natl. Acad. Sci. U.S.A.">
        <title>Comparative genomics of biotechnologically important yeasts.</title>
        <authorList>
            <person name="Riley R."/>
            <person name="Haridas S."/>
            <person name="Wolfe K.H."/>
            <person name="Lopes M.R."/>
            <person name="Hittinger C.T."/>
            <person name="Goeker M."/>
            <person name="Salamov A.A."/>
            <person name="Wisecaver J.H."/>
            <person name="Long T.M."/>
            <person name="Calvey C.H."/>
            <person name="Aerts A.L."/>
            <person name="Barry K.W."/>
            <person name="Choi C."/>
            <person name="Clum A."/>
            <person name="Coughlan A.Y."/>
            <person name="Deshpande S."/>
            <person name="Douglass A.P."/>
            <person name="Hanson S.J."/>
            <person name="Klenk H.-P."/>
            <person name="LaButti K.M."/>
            <person name="Lapidus A."/>
            <person name="Lindquist E.A."/>
            <person name="Lipzen A.M."/>
            <person name="Meier-Kolthoff J.P."/>
            <person name="Ohm R.A."/>
            <person name="Otillar R.P."/>
            <person name="Pangilinan J.L."/>
            <person name="Peng Y."/>
            <person name="Rokas A."/>
            <person name="Rosa C.A."/>
            <person name="Scheuner C."/>
            <person name="Sibirny A.A."/>
            <person name="Slot J.C."/>
            <person name="Stielow J.B."/>
            <person name="Sun H."/>
            <person name="Kurtzman C.P."/>
            <person name="Blackwell M."/>
            <person name="Grigoriev I.V."/>
            <person name="Jeffries T.W."/>
        </authorList>
    </citation>
    <scope>NUCLEOTIDE SEQUENCE [LARGE SCALE GENOMIC DNA]</scope>
    <source>
        <strain evidence="2">NRRL Y-1626</strain>
    </source>
</reference>
<keyword evidence="2" id="KW-1185">Reference proteome</keyword>
<evidence type="ECO:0000313" key="1">
    <source>
        <dbReference type="EMBL" id="OBA25298.1"/>
    </source>
</evidence>
<dbReference type="OrthoDB" id="10263741at2759"/>
<comment type="caution">
    <text evidence="1">The sequence shown here is derived from an EMBL/GenBank/DDBJ whole genome shotgun (WGS) entry which is preliminary data.</text>
</comment>
<proteinExistence type="predicted"/>
<dbReference type="EMBL" id="LXPE01000155">
    <property type="protein sequence ID" value="OBA25298.1"/>
    <property type="molecule type" value="Genomic_DNA"/>
</dbReference>
<organism evidence="1 2">
    <name type="scientific">Hanseniaspora valbyensis NRRL Y-1626</name>
    <dbReference type="NCBI Taxonomy" id="766949"/>
    <lineage>
        <taxon>Eukaryota</taxon>
        <taxon>Fungi</taxon>
        <taxon>Dikarya</taxon>
        <taxon>Ascomycota</taxon>
        <taxon>Saccharomycotina</taxon>
        <taxon>Saccharomycetes</taxon>
        <taxon>Saccharomycodales</taxon>
        <taxon>Saccharomycodaceae</taxon>
        <taxon>Hanseniaspora</taxon>
    </lineage>
</organism>
<evidence type="ECO:0000313" key="2">
    <source>
        <dbReference type="Proteomes" id="UP000092321"/>
    </source>
</evidence>
<evidence type="ECO:0008006" key="3">
    <source>
        <dbReference type="Google" id="ProtNLM"/>
    </source>
</evidence>
<dbReference type="AlphaFoldDB" id="A0A1B7T9B6"/>
<sequence length="425" mass="48784">MTDNNTNLYSISHLSTNILPSISKYILNDSDTENVLIKNYNLLVDKEIELDSSINKKTIDLVNNSIDTLNTHANNTNTLRIFLSNTAENQPWQQQDNIDLNKKPAWVLRIEGKVLGMDDVPFSSLIKKINIHFEKFDKESLNADEDDLSNDIEWDYLDNNNIQFNGLDIKRFGSQNRNIKINLELKNFNVSEYIQPVIEINKQNGINKKNGNLQDLINLLVDHILKHNLIDKNTGLIDLSKDTNLLDIAKLEDSSLATTSISLEDLVQVSTKHCLKPIEPIFFEYTLRVDKETTFGENCYDIIINDSSLNNTKTQAENSNYSHYLSELESIDSEINKLNLENNKLLANLNNNVIPKYSFFNELSTQGNPAEFLQKYIEQQCKVNKEIIAQDNGYLEDLVRRSQYYIKNEKELSEEIGLLLQSGKI</sequence>
<name>A0A1B7T9B6_9ASCO</name>
<dbReference type="Proteomes" id="UP000092321">
    <property type="component" value="Unassembled WGS sequence"/>
</dbReference>
<accession>A0A1B7T9B6</accession>
<gene>
    <name evidence="1" type="ORF">HANVADRAFT_54006</name>
</gene>